<dbReference type="STRING" id="564608.C1MQG3"/>
<feature type="region of interest" description="Disordered" evidence="2">
    <location>
        <begin position="1173"/>
        <end position="1369"/>
    </location>
</feature>
<organism evidence="4">
    <name type="scientific">Micromonas pusilla (strain CCMP1545)</name>
    <name type="common">Picoplanktonic green alga</name>
    <dbReference type="NCBI Taxonomy" id="564608"/>
    <lineage>
        <taxon>Eukaryota</taxon>
        <taxon>Viridiplantae</taxon>
        <taxon>Chlorophyta</taxon>
        <taxon>Mamiellophyceae</taxon>
        <taxon>Mamiellales</taxon>
        <taxon>Mamiellaceae</taxon>
        <taxon>Micromonas</taxon>
    </lineage>
</organism>
<keyword evidence="4" id="KW-1185">Reference proteome</keyword>
<dbReference type="KEGG" id="mpp:MICPUCDRAFT_57281"/>
<protein>
    <submittedName>
        <fullName evidence="3">Predicted protein</fullName>
    </submittedName>
</protein>
<gene>
    <name evidence="3" type="ORF">MICPUCDRAFT_57281</name>
</gene>
<proteinExistence type="predicted"/>
<feature type="region of interest" description="Disordered" evidence="2">
    <location>
        <begin position="930"/>
        <end position="978"/>
    </location>
</feature>
<evidence type="ECO:0000256" key="2">
    <source>
        <dbReference type="SAM" id="MobiDB-lite"/>
    </source>
</evidence>
<evidence type="ECO:0000313" key="3">
    <source>
        <dbReference type="EMBL" id="EEH58073.1"/>
    </source>
</evidence>
<dbReference type="eggNOG" id="ENOG502S9N0">
    <property type="taxonomic scope" value="Eukaryota"/>
</dbReference>
<keyword evidence="1" id="KW-0175">Coiled coil</keyword>
<reference evidence="3 4" key="1">
    <citation type="journal article" date="2009" name="Science">
        <title>Green evolution and dynamic adaptations revealed by genomes of the marine picoeukaryotes Micromonas.</title>
        <authorList>
            <person name="Worden A.Z."/>
            <person name="Lee J.H."/>
            <person name="Mock T."/>
            <person name="Rouze P."/>
            <person name="Simmons M.P."/>
            <person name="Aerts A.L."/>
            <person name="Allen A.E."/>
            <person name="Cuvelier M.L."/>
            <person name="Derelle E."/>
            <person name="Everett M.V."/>
            <person name="Foulon E."/>
            <person name="Grimwood J."/>
            <person name="Gundlach H."/>
            <person name="Henrissat B."/>
            <person name="Napoli C."/>
            <person name="McDonald S.M."/>
            <person name="Parker M.S."/>
            <person name="Rombauts S."/>
            <person name="Salamov A."/>
            <person name="Von Dassow P."/>
            <person name="Badger J.H."/>
            <person name="Coutinho P.M."/>
            <person name="Demir E."/>
            <person name="Dubchak I."/>
            <person name="Gentemann C."/>
            <person name="Eikrem W."/>
            <person name="Gready J.E."/>
            <person name="John U."/>
            <person name="Lanier W."/>
            <person name="Lindquist E.A."/>
            <person name="Lucas S."/>
            <person name="Mayer K.F."/>
            <person name="Moreau H."/>
            <person name="Not F."/>
            <person name="Otillar R."/>
            <person name="Panaud O."/>
            <person name="Pangilinan J."/>
            <person name="Paulsen I."/>
            <person name="Piegu B."/>
            <person name="Poliakov A."/>
            <person name="Robbens S."/>
            <person name="Schmutz J."/>
            <person name="Toulza E."/>
            <person name="Wyss T."/>
            <person name="Zelensky A."/>
            <person name="Zhou K."/>
            <person name="Armbrust E.V."/>
            <person name="Bhattacharya D."/>
            <person name="Goodenough U.W."/>
            <person name="Van de Peer Y."/>
            <person name="Grigoriev I.V."/>
        </authorList>
    </citation>
    <scope>NUCLEOTIDE SEQUENCE [LARGE SCALE GENOMIC DNA]</scope>
    <source>
        <strain evidence="3 4">CCMP1545</strain>
    </source>
</reference>
<accession>C1MQG3</accession>
<name>C1MQG3_MICPC</name>
<feature type="region of interest" description="Disordered" evidence="2">
    <location>
        <begin position="812"/>
        <end position="870"/>
    </location>
</feature>
<dbReference type="SUPFAM" id="SSF48371">
    <property type="entry name" value="ARM repeat"/>
    <property type="match status" value="1"/>
</dbReference>
<feature type="compositionally biased region" description="Low complexity" evidence="2">
    <location>
        <begin position="1332"/>
        <end position="1359"/>
    </location>
</feature>
<dbReference type="OrthoDB" id="305343at2759"/>
<feature type="compositionally biased region" description="Basic and acidic residues" evidence="2">
    <location>
        <begin position="1149"/>
        <end position="1159"/>
    </location>
</feature>
<feature type="region of interest" description="Disordered" evidence="2">
    <location>
        <begin position="1030"/>
        <end position="1051"/>
    </location>
</feature>
<evidence type="ECO:0000256" key="1">
    <source>
        <dbReference type="SAM" id="Coils"/>
    </source>
</evidence>
<dbReference type="RefSeq" id="XP_003058122.1">
    <property type="nucleotide sequence ID" value="XM_003058076.1"/>
</dbReference>
<feature type="region of interest" description="Disordered" evidence="2">
    <location>
        <begin position="133"/>
        <end position="153"/>
    </location>
</feature>
<feature type="coiled-coil region" evidence="1">
    <location>
        <begin position="990"/>
        <end position="1029"/>
    </location>
</feature>
<dbReference type="GeneID" id="9683191"/>
<feature type="compositionally biased region" description="Basic and acidic residues" evidence="2">
    <location>
        <begin position="1183"/>
        <end position="1272"/>
    </location>
</feature>
<feature type="compositionally biased region" description="Basic and acidic residues" evidence="2">
    <location>
        <begin position="959"/>
        <end position="978"/>
    </location>
</feature>
<dbReference type="OMA" id="YKTIVFM"/>
<feature type="region of interest" description="Disordered" evidence="2">
    <location>
        <begin position="1115"/>
        <end position="1159"/>
    </location>
</feature>
<dbReference type="EMBL" id="GG663738">
    <property type="protein sequence ID" value="EEH58073.1"/>
    <property type="molecule type" value="Genomic_DNA"/>
</dbReference>
<dbReference type="InterPro" id="IPR016024">
    <property type="entry name" value="ARM-type_fold"/>
</dbReference>
<sequence>MEVHPEVYKWLGALGCVDDRAHPQMNARGLVVMDDNSSYAFENGSAFGTLLSNLGAQRGMPPAPLDSFKDGDGPVARLYNWNLLGPVLKPFGIVLDDNAKSLLVAGDSDKCASLLAQFYERVVGILPPLIRAGASPSQRGGARPESNSSSKNYNAEMDNAMAFSSVKSPAPYNDRMGHLMNNGENFTNRELDDEFGPATGSRMNGELDAVEMRVNSPGPLPLGQRDDPFQFEKGGSEPETPLDLLGRTVEGPFGLKQGQGVVLVGQQASKFLDWVRAGDKPGSRSNAAKKWLDGLHVEMKFLAELLAREGGQSMQATMDVLSAGLLSHDKQIVAKTLRALCALANALGPEALPAANDWLTAPGGPTVALTTLLCDAGGTVNTSNIRVGDAKAVAEAARAAARDAMPNYAENPEEVAGARFALGYHGQEDGSDEWVMRAQIAAAIAEIVERICSEGLHHFLLEDLRNGADARTNPRRFVDALNVLIPALLARGAGPRNAIAGADTPGAILLEALRCAEGPVELRESALTLLTTLWSAFPDEIEVIGDDCRKAVAVLKKTARDPQPATQIHALACMFQLLHAFINSGNAYSPVVYKTIVFMFIEHVRNNPVRDFISAELKVALDSHANIPVGILVDPVVKQSAQGGSHPGLKRVDFALIASMAEHARLEARPALHLLNMCLTTALDHVDPDGRALKHLTQERAIALKAATRLAARLKGEDAAEETIERAAGAAMSRLMMGGRSTDGSRTEEQRAAGETIAACATAMAKVAGPGVLHLKDILRSGGASYASKLGHHSKDIDNALTILQKAMRNSSDEEYLASRSSPQRGGEDAYEEDEGEDGEYGARKHPRAAPLPLESPDDSPGGSDGMDPHQRESMRMIQRMEHMNVGGRPTPGPPPLASEYFADTPTAFGDAQPKRVGFEGISRAGGALAAQGRYARENPTPVTRPGPARAPSGPKTRLHGEDYRNMPKGERLRLQREEREREIHAIAVKNREKQIAKEMEMEAKLAKEAKLEARIKKKRLELAAAARASGRTDAFDSLSSPNRMGGMQGASPAASAALLGEAAQAQVRKTLNARLAKDSDCDLPPGYERVNDGGHFFCRLTQEALAEADEWRVQNGGEALSSEKRTLSPAETAGMMSRLTKSQTFLQRKKEAEKEALEAKKAEELAAIKRKEAKINAHNAKVKAEMEQIKAKKAETEREEKAKKKAALEKKRAKAAEKAAEEAREREEKKSQLAAYEAKKKQELAEKMRAEKAKAVADREARQRAAEEVMRKRQGLPPKEAEAKKAMTKAEKKRAEAQKKKELQIKKMQLNKSPTMKMPEPKAPVPKARGGKAATPSAPAPAAKGGTATAKSPKKAAPIKPVLSKKGK</sequence>
<dbReference type="Proteomes" id="UP000001876">
    <property type="component" value="Unassembled WGS sequence"/>
</dbReference>
<evidence type="ECO:0000313" key="4">
    <source>
        <dbReference type="Proteomes" id="UP000001876"/>
    </source>
</evidence>
<feature type="region of interest" description="Disordered" evidence="2">
    <location>
        <begin position="887"/>
        <end position="914"/>
    </location>
</feature>
<feature type="compositionally biased region" description="Acidic residues" evidence="2">
    <location>
        <begin position="829"/>
        <end position="840"/>
    </location>
</feature>
<feature type="compositionally biased region" description="Basic and acidic residues" evidence="2">
    <location>
        <begin position="1280"/>
        <end position="1306"/>
    </location>
</feature>